<keyword evidence="1" id="KW-0812">Transmembrane</keyword>
<proteinExistence type="predicted"/>
<dbReference type="EMBL" id="SNRW01014512">
    <property type="protein sequence ID" value="KAA6371392.1"/>
    <property type="molecule type" value="Genomic_DNA"/>
</dbReference>
<evidence type="ECO:0000313" key="2">
    <source>
        <dbReference type="EMBL" id="KAA6371392.1"/>
    </source>
</evidence>
<comment type="caution">
    <text evidence="2">The sequence shown here is derived from an EMBL/GenBank/DDBJ whole genome shotgun (WGS) entry which is preliminary data.</text>
</comment>
<accession>A0A5J4UMT2</accession>
<feature type="transmembrane region" description="Helical" evidence="1">
    <location>
        <begin position="70"/>
        <end position="94"/>
    </location>
</feature>
<evidence type="ECO:0000313" key="3">
    <source>
        <dbReference type="Proteomes" id="UP000324800"/>
    </source>
</evidence>
<keyword evidence="1" id="KW-1133">Transmembrane helix</keyword>
<dbReference type="Proteomes" id="UP000324800">
    <property type="component" value="Unassembled WGS sequence"/>
</dbReference>
<dbReference type="AlphaFoldDB" id="A0A5J4UMT2"/>
<sequence>MSSVDTYNVSEISFLGLGELDQKRLSVVLVDYCDSTVSKVSPSPQLHLSVVQLLRLALLTVLLRKNLSTTFYTLIFLLSVFLFLKLVSIVPLLFIPPVTVTQPGALQSNLFSTAHVILSQNAEASRSQLVTPTTNAHLVAREAVELLAGQSADQIQLWTNVTTQAQLEDYTIISHLAAVLIYISAAQIQETGLSASAKNIDKILYDLQSQLIVAWRLMVQELTKVLDFLSRKTFVDAFNLLAWLLHLGGWFTFAPYMLARGTAKLAEQLRRNILESSKTQREQTDMVTNQESFVSVIRTNLFSIGRNLQTQYNLINTCQTSARHALTPAMILTRMLSKVPNVLLVIPNHRRVYQIDTAEFYNFNGNLRIPLNLHILIVN</sequence>
<keyword evidence="1" id="KW-0472">Membrane</keyword>
<organism evidence="2 3">
    <name type="scientific">Streblomastix strix</name>
    <dbReference type="NCBI Taxonomy" id="222440"/>
    <lineage>
        <taxon>Eukaryota</taxon>
        <taxon>Metamonada</taxon>
        <taxon>Preaxostyla</taxon>
        <taxon>Oxymonadida</taxon>
        <taxon>Streblomastigidae</taxon>
        <taxon>Streblomastix</taxon>
    </lineage>
</organism>
<evidence type="ECO:0000256" key="1">
    <source>
        <dbReference type="SAM" id="Phobius"/>
    </source>
</evidence>
<reference evidence="2 3" key="1">
    <citation type="submission" date="2019-03" db="EMBL/GenBank/DDBJ databases">
        <title>Single cell metagenomics reveals metabolic interactions within the superorganism composed of flagellate Streblomastix strix and complex community of Bacteroidetes bacteria on its surface.</title>
        <authorList>
            <person name="Treitli S.C."/>
            <person name="Kolisko M."/>
            <person name="Husnik F."/>
            <person name="Keeling P."/>
            <person name="Hampl V."/>
        </authorList>
    </citation>
    <scope>NUCLEOTIDE SEQUENCE [LARGE SCALE GENOMIC DNA]</scope>
    <source>
        <strain evidence="2">ST1C</strain>
    </source>
</reference>
<name>A0A5J4UMT2_9EUKA</name>
<gene>
    <name evidence="2" type="ORF">EZS28_033080</name>
</gene>
<protein>
    <submittedName>
        <fullName evidence="2">Uncharacterized protein</fullName>
    </submittedName>
</protein>